<keyword evidence="1" id="KW-0540">Nuclease</keyword>
<dbReference type="InterPro" id="IPR006350">
    <property type="entry name" value="Intron_endoG1"/>
</dbReference>
<dbReference type="NCBIfam" id="TIGR01453">
    <property type="entry name" value="grpIintron_endo"/>
    <property type="match status" value="1"/>
</dbReference>
<dbReference type="Pfam" id="PF07460">
    <property type="entry name" value="NUMOD3"/>
    <property type="match status" value="2"/>
</dbReference>
<protein>
    <submittedName>
        <fullName evidence="5">GIY-YIG endonuclease</fullName>
    </submittedName>
</protein>
<proteinExistence type="predicted"/>
<accession>A0A2S1WBA7</accession>
<dbReference type="GO" id="GO:0004519">
    <property type="term" value="F:endonuclease activity"/>
    <property type="evidence" value="ECO:0007669"/>
    <property type="project" value="UniProtKB-KW"/>
</dbReference>
<organism evidence="5">
    <name type="scientific">Ganoderma tsugae</name>
    <name type="common">Hemlock varnish shelf mushroom</name>
    <name type="synonym">Polyporus tsugae</name>
    <dbReference type="NCBI Taxonomy" id="2075311"/>
    <lineage>
        <taxon>Eukaryota</taxon>
        <taxon>Fungi</taxon>
        <taxon>Dikarya</taxon>
        <taxon>Basidiomycota</taxon>
        <taxon>Agaricomycotina</taxon>
        <taxon>Agaricomycetes</taxon>
        <taxon>Polyporales</taxon>
        <taxon>Polyporaceae</taxon>
        <taxon>Polyporus</taxon>
    </lineage>
</organism>
<dbReference type="GeneID" id="36953251"/>
<dbReference type="AlphaFoldDB" id="A0A2S1WBA7"/>
<evidence type="ECO:0000256" key="2">
    <source>
        <dbReference type="ARBA" id="ARBA00022759"/>
    </source>
</evidence>
<keyword evidence="3" id="KW-0378">Hydrolase</keyword>
<evidence type="ECO:0000259" key="4">
    <source>
        <dbReference type="Pfam" id="PF07460"/>
    </source>
</evidence>
<geneLocation type="mitochondrion" evidence="5"/>
<feature type="domain" description="Nuclease associated modular" evidence="4">
    <location>
        <begin position="1"/>
        <end position="25"/>
    </location>
</feature>
<evidence type="ECO:0000313" key="5">
    <source>
        <dbReference type="EMBL" id="AWJ63890.1"/>
    </source>
</evidence>
<name>A0A2S1WBA7_GANTS</name>
<feature type="domain" description="Nuclease associated modular" evidence="4">
    <location>
        <begin position="32"/>
        <end position="49"/>
    </location>
</feature>
<dbReference type="SUPFAM" id="SSF64496">
    <property type="entry name" value="DNA-binding domain of intron-encoded endonucleases"/>
    <property type="match status" value="1"/>
</dbReference>
<dbReference type="GO" id="GO:0003677">
    <property type="term" value="F:DNA binding"/>
    <property type="evidence" value="ECO:0007669"/>
    <property type="project" value="InterPro"/>
</dbReference>
<dbReference type="InterPro" id="IPR003647">
    <property type="entry name" value="Intron_nuc_1_rpt"/>
</dbReference>
<dbReference type="GO" id="GO:0016787">
    <property type="term" value="F:hydrolase activity"/>
    <property type="evidence" value="ECO:0007669"/>
    <property type="project" value="UniProtKB-KW"/>
</dbReference>
<reference evidence="5" key="1">
    <citation type="journal article" date="2019" name="Int. J. Biol. Macromol.">
        <title>The complete mitochondrial genomes of five important medicinal Ganoderma species: Features, evolution, and phylogeny.</title>
        <authorList>
            <person name="Li Q."/>
            <person name="Xiang D."/>
            <person name="Wan Y."/>
            <person name="Wu Q."/>
            <person name="Wu X."/>
            <person name="Ma C."/>
            <person name="Song Y."/>
            <person name="Zhao G."/>
            <person name="Huang W."/>
        </authorList>
    </citation>
    <scope>NUCLEOTIDE SEQUENCE</scope>
</reference>
<dbReference type="RefSeq" id="YP_009493095.1">
    <property type="nucleotide sequence ID" value="NC_037936.1"/>
</dbReference>
<evidence type="ECO:0000256" key="1">
    <source>
        <dbReference type="ARBA" id="ARBA00022722"/>
    </source>
</evidence>
<sequence>MKKRLADKINHPMYGKKHTLKTISSMKKFGSLNPMFNKTQSTESKLKISLALSKTPLGLYDKDNNLIKTFVNQVELAAEFGVFKTTISSYIKSGKLLKKKYYIKKLEKNND</sequence>
<gene>
    <name evidence="5" type="primary">orf111</name>
</gene>
<keyword evidence="2 5" id="KW-0255">Endonuclease</keyword>
<dbReference type="SMART" id="SM00497">
    <property type="entry name" value="IENR1"/>
    <property type="match status" value="1"/>
</dbReference>
<dbReference type="EMBL" id="MH252533">
    <property type="protein sequence ID" value="AWJ63890.1"/>
    <property type="molecule type" value="Genomic_DNA"/>
</dbReference>
<keyword evidence="5" id="KW-0496">Mitochondrion</keyword>
<evidence type="ECO:0000256" key="3">
    <source>
        <dbReference type="ARBA" id="ARBA00022801"/>
    </source>
</evidence>
<dbReference type="InterPro" id="IPR003611">
    <property type="entry name" value="NUMOD3"/>
</dbReference>